<protein>
    <recommendedName>
        <fullName evidence="3">Actin-like ATPase domain-containing protein</fullName>
    </recommendedName>
</protein>
<evidence type="ECO:0000313" key="1">
    <source>
        <dbReference type="EMBL" id="KAK6000862.1"/>
    </source>
</evidence>
<reference evidence="1 2" key="1">
    <citation type="submission" date="2023-11" db="EMBL/GenBank/DDBJ databases">
        <title>Draft genome sequence and annotation of the polyextremotolerant black yeast-like fungus Aureobasidium pullulans NRRL 62042.</title>
        <authorList>
            <person name="Dielentheis-Frenken M.R.E."/>
            <person name="Wibberg D."/>
            <person name="Blank L.M."/>
            <person name="Tiso T."/>
        </authorList>
    </citation>
    <scope>NUCLEOTIDE SEQUENCE [LARGE SCALE GENOMIC DNA]</scope>
    <source>
        <strain evidence="1 2">NRRL 62042</strain>
    </source>
</reference>
<comment type="caution">
    <text evidence="1">The sequence shown here is derived from an EMBL/GenBank/DDBJ whole genome shotgun (WGS) entry which is preliminary data.</text>
</comment>
<proteinExistence type="predicted"/>
<evidence type="ECO:0008006" key="3">
    <source>
        <dbReference type="Google" id="ProtNLM"/>
    </source>
</evidence>
<dbReference type="SUPFAM" id="SSF53067">
    <property type="entry name" value="Actin-like ATPase domain"/>
    <property type="match status" value="2"/>
</dbReference>
<evidence type="ECO:0000313" key="2">
    <source>
        <dbReference type="Proteomes" id="UP001341245"/>
    </source>
</evidence>
<dbReference type="Gene3D" id="3.30.420.40">
    <property type="match status" value="1"/>
</dbReference>
<accession>A0ABR0T9R5</accession>
<gene>
    <name evidence="1" type="ORF">QM012_003587</name>
</gene>
<dbReference type="InterPro" id="IPR043129">
    <property type="entry name" value="ATPase_NBD"/>
</dbReference>
<keyword evidence="2" id="KW-1185">Reference proteome</keyword>
<dbReference type="PANTHER" id="PTHR14187:SF82">
    <property type="entry name" value="FAMILY CHAPERONE, PUTATIVE (AFU_ORTHOLOGUE AFUA_7G08575)-RELATED"/>
    <property type="match status" value="1"/>
</dbReference>
<sequence length="566" mass="63037">MASSGDDDRLVVGVDFGTTWSAVAFTYSGNPESADEVAIVKNWPGSNNISSEKVPSELAYVPASDDFELVNSDGSRTFDILWGLQLKPEQSRLRCLKLRLDPRQKLPAYVSSKDLDDQLIECGKSAEEAIADYLSLIFSKAKEELIRRFGPRMVSSTPIEINLTVPAVWSDAAKDATLRAAKKAGTVDLISYEIRSRSPPSLEESSPDTGALCGGVFLNLRFQELVKSRMGSAAFKQLCVRKPKSWAIALKYFEDYVKKNFDPLDSQVEYDDNMFNVPLPGADDDAAAGIDCGFITLSTAEIGELFRPLINSVIELVERQRNLLVAYGKAAKGVVIVGGLGNSGYLYKCLKSRFADEDPPPQYTSRAEESVPEPDTKFVVLQPVNAWTAVVRGAVLSSLQRKLVLSRKARRHYGILCNKTFIAGRHSKKNKYWDNKQLNYKALDQLDWHIKQGNDLPTDQPILLRFHCTWFYHEGYPESSTSTIIVSDASDAPEEYVLSNETRVLCKLEVNLDSVPRRHFQVRCNSFGECYLYLAHDIGLTVQSGALCFDLRVDGVVYGVVRADFE</sequence>
<dbReference type="EMBL" id="JASGXD010000016">
    <property type="protein sequence ID" value="KAK6000862.1"/>
    <property type="molecule type" value="Genomic_DNA"/>
</dbReference>
<organism evidence="1 2">
    <name type="scientific">Aureobasidium pullulans</name>
    <name type="common">Black yeast</name>
    <name type="synonym">Pullularia pullulans</name>
    <dbReference type="NCBI Taxonomy" id="5580"/>
    <lineage>
        <taxon>Eukaryota</taxon>
        <taxon>Fungi</taxon>
        <taxon>Dikarya</taxon>
        <taxon>Ascomycota</taxon>
        <taxon>Pezizomycotina</taxon>
        <taxon>Dothideomycetes</taxon>
        <taxon>Dothideomycetidae</taxon>
        <taxon>Dothideales</taxon>
        <taxon>Saccotheciaceae</taxon>
        <taxon>Aureobasidium</taxon>
    </lineage>
</organism>
<name>A0ABR0T9R5_AURPU</name>
<dbReference type="CDD" id="cd10170">
    <property type="entry name" value="ASKHA_NBD_HSP70"/>
    <property type="match status" value="1"/>
</dbReference>
<dbReference type="Proteomes" id="UP001341245">
    <property type="component" value="Unassembled WGS sequence"/>
</dbReference>
<dbReference type="PRINTS" id="PR00301">
    <property type="entry name" value="HEATSHOCK70"/>
</dbReference>
<dbReference type="PANTHER" id="PTHR14187">
    <property type="entry name" value="ALPHA KINASE/ELONGATION FACTOR 2 KINASE"/>
    <property type="match status" value="1"/>
</dbReference>